<organism evidence="3 4">
    <name type="scientific">Enterococcus faecium EnGen0003</name>
    <dbReference type="NCBI Taxonomy" id="1138901"/>
    <lineage>
        <taxon>Bacteria</taxon>
        <taxon>Bacillati</taxon>
        <taxon>Bacillota</taxon>
        <taxon>Bacilli</taxon>
        <taxon>Lactobacillales</taxon>
        <taxon>Enterococcaceae</taxon>
        <taxon>Enterococcus</taxon>
    </lineage>
</organism>
<comment type="caution">
    <text evidence="3">The sequence shown here is derived from an EMBL/GenBank/DDBJ whole genome shotgun (WGS) entry which is preliminary data.</text>
</comment>
<proteinExistence type="predicted"/>
<keyword evidence="1" id="KW-0808">Transferase</keyword>
<name>A0A828ZYT0_ENTFC</name>
<dbReference type="PANTHER" id="PTHR46401:SF2">
    <property type="entry name" value="GLYCOSYLTRANSFERASE WBBK-RELATED"/>
    <property type="match status" value="1"/>
</dbReference>
<evidence type="ECO:0000313" key="3">
    <source>
        <dbReference type="EMBL" id="ELB04072.1"/>
    </source>
</evidence>
<dbReference type="Pfam" id="PF00534">
    <property type="entry name" value="Glycos_transf_1"/>
    <property type="match status" value="1"/>
</dbReference>
<dbReference type="InterPro" id="IPR001296">
    <property type="entry name" value="Glyco_trans_1"/>
</dbReference>
<evidence type="ECO:0000259" key="2">
    <source>
        <dbReference type="Pfam" id="PF00534"/>
    </source>
</evidence>
<dbReference type="Gene3D" id="3.40.50.2000">
    <property type="entry name" value="Glycogen Phosphorylase B"/>
    <property type="match status" value="2"/>
</dbReference>
<dbReference type="PANTHER" id="PTHR46401">
    <property type="entry name" value="GLYCOSYLTRANSFERASE WBBK-RELATED"/>
    <property type="match status" value="1"/>
</dbReference>
<evidence type="ECO:0000313" key="4">
    <source>
        <dbReference type="Proteomes" id="UP000010553"/>
    </source>
</evidence>
<protein>
    <recommendedName>
        <fullName evidence="2">Glycosyl transferase family 1 domain-containing protein</fullName>
    </recommendedName>
</protein>
<dbReference type="Proteomes" id="UP000010553">
    <property type="component" value="Unassembled WGS sequence"/>
</dbReference>
<dbReference type="AlphaFoldDB" id="A0A828ZYT0"/>
<dbReference type="GO" id="GO:0016757">
    <property type="term" value="F:glycosyltransferase activity"/>
    <property type="evidence" value="ECO:0007669"/>
    <property type="project" value="InterPro"/>
</dbReference>
<gene>
    <name evidence="3" type="ORF">OIE_03059</name>
</gene>
<reference evidence="3 4" key="1">
    <citation type="submission" date="2012-12" db="EMBL/GenBank/DDBJ databases">
        <title>The Genome Sequence of Enterococcus faecium E1590.</title>
        <authorList>
            <consortium name="The Broad Institute Genome Sequencing Platform"/>
            <consortium name="The Broad Institute Genome Sequencing Center for Infectious Disease"/>
            <person name="Earl A.M."/>
            <person name="Gilmore M.S."/>
            <person name="van Schaik W."/>
            <person name="Lebreton F."/>
            <person name="Willems R.J."/>
            <person name="Walker B."/>
            <person name="Young S.K."/>
            <person name="Zeng Q."/>
            <person name="Gargeya S."/>
            <person name="Fitzgerald M."/>
            <person name="Haas B."/>
            <person name="Abouelleil A."/>
            <person name="Alvarado L."/>
            <person name="Arachchi H.M."/>
            <person name="Berlin A.M."/>
            <person name="Chapman S.B."/>
            <person name="Dewar J."/>
            <person name="Goldberg J."/>
            <person name="Griggs A."/>
            <person name="Gujja S."/>
            <person name="Hansen M."/>
            <person name="Howarth C."/>
            <person name="Imamovic A."/>
            <person name="Larimer J."/>
            <person name="McCowan C."/>
            <person name="Murphy C."/>
            <person name="Neiman D."/>
            <person name="Pearson M."/>
            <person name="Priest M."/>
            <person name="Roberts A."/>
            <person name="Saif S."/>
            <person name="Shea T."/>
            <person name="Sisk P."/>
            <person name="Sykes S."/>
            <person name="Wortman J."/>
            <person name="Nusbaum C."/>
            <person name="Birren B."/>
        </authorList>
    </citation>
    <scope>NUCLEOTIDE SEQUENCE [LARGE SCALE GENOMIC DNA]</scope>
    <source>
        <strain evidence="3 4">E1590</strain>
    </source>
</reference>
<feature type="domain" description="Glycosyl transferase family 1" evidence="2">
    <location>
        <begin position="191"/>
        <end position="349"/>
    </location>
</feature>
<dbReference type="EMBL" id="AHXC01000002">
    <property type="protein sequence ID" value="ELB04072.1"/>
    <property type="molecule type" value="Genomic_DNA"/>
</dbReference>
<accession>A0A828ZYT0</accession>
<dbReference type="SUPFAM" id="SSF53756">
    <property type="entry name" value="UDP-Glycosyltransferase/glycogen phosphorylase"/>
    <property type="match status" value="1"/>
</dbReference>
<dbReference type="RefSeq" id="WP_002334673.1">
    <property type="nucleotide sequence ID" value="NZ_KB029685.1"/>
</dbReference>
<sequence length="376" mass="43777">MNICIVSPSFGYGGANIIAATLGKELDKTHNLVYYSYKYTDNYSNLPEEKTFFFKGTHNKILDKLKKSTEYIFSGGEFTPYKYYKREIEQLYELIERFNVECIILNSFTAVSIFTIPLRKKYPKVKQIAWMHESAEQSFGSLVKNYLRSYEKSLATVDRVVCLTQTDLKTYRQYNNNSVIIHNPVTFNTSEKSNLREKVISFTSRLDIEIKGLDYLVEVAKNIPNNWKIRVAANGREDQIEEFLRLIKKNSVENVIEYVGALKGEELIEHYVNSSIFISTSRIESFQLVLIEAMECGLPIISFKHSGAKEILDNGKYGILIENYKINEMSEEVNKLCNSYEERLKWQNISLKRVNDFNMDEIKEYWIQLLENLGVK</sequence>
<evidence type="ECO:0000256" key="1">
    <source>
        <dbReference type="ARBA" id="ARBA00022679"/>
    </source>
</evidence>
<dbReference type="GO" id="GO:0009103">
    <property type="term" value="P:lipopolysaccharide biosynthetic process"/>
    <property type="evidence" value="ECO:0007669"/>
    <property type="project" value="TreeGrafter"/>
</dbReference>